<keyword evidence="4 10" id="KW-0812">Transmembrane</keyword>
<dbReference type="EMBL" id="JAQIZT010000014">
    <property type="protein sequence ID" value="KAJ6972652.1"/>
    <property type="molecule type" value="Genomic_DNA"/>
</dbReference>
<dbReference type="GO" id="GO:0005794">
    <property type="term" value="C:Golgi apparatus"/>
    <property type="evidence" value="ECO:0007669"/>
    <property type="project" value="TreeGrafter"/>
</dbReference>
<feature type="transmembrane region" description="Helical" evidence="10">
    <location>
        <begin position="74"/>
        <end position="93"/>
    </location>
</feature>
<comment type="similarity">
    <text evidence="2 10">Belongs to the ARV1 family.</text>
</comment>
<gene>
    <name evidence="11" type="ORF">NC653_033067</name>
</gene>
<evidence type="ECO:0000313" key="11">
    <source>
        <dbReference type="EMBL" id="KAJ6972652.1"/>
    </source>
</evidence>
<feature type="transmembrane region" description="Helical" evidence="10">
    <location>
        <begin position="48"/>
        <end position="68"/>
    </location>
</feature>
<comment type="function">
    <text evidence="10">Mediator of sterol homeostasis involved in sterol uptake, trafficking and distribution into membranes.</text>
</comment>
<name>A0AAD6PYQ1_9ROSI</name>
<evidence type="ECO:0000256" key="8">
    <source>
        <dbReference type="ARBA" id="ARBA00023098"/>
    </source>
</evidence>
<keyword evidence="12" id="KW-1185">Reference proteome</keyword>
<evidence type="ECO:0000256" key="6">
    <source>
        <dbReference type="ARBA" id="ARBA00022989"/>
    </source>
</evidence>
<evidence type="ECO:0000313" key="12">
    <source>
        <dbReference type="Proteomes" id="UP001164929"/>
    </source>
</evidence>
<dbReference type="GO" id="GO:0006665">
    <property type="term" value="P:sphingolipid metabolic process"/>
    <property type="evidence" value="ECO:0007669"/>
    <property type="project" value="UniProtKB-UniRule"/>
</dbReference>
<dbReference type="PANTHER" id="PTHR14467">
    <property type="entry name" value="ARV1"/>
    <property type="match status" value="1"/>
</dbReference>
<evidence type="ECO:0000256" key="4">
    <source>
        <dbReference type="ARBA" id="ARBA00022692"/>
    </source>
</evidence>
<keyword evidence="10" id="KW-0746">Sphingolipid metabolism</keyword>
<feature type="transmembrane region" description="Helical" evidence="10">
    <location>
        <begin position="13"/>
        <end position="36"/>
    </location>
</feature>
<evidence type="ECO:0000256" key="3">
    <source>
        <dbReference type="ARBA" id="ARBA00022448"/>
    </source>
</evidence>
<evidence type="ECO:0000256" key="10">
    <source>
        <dbReference type="RuleBase" id="RU368065"/>
    </source>
</evidence>
<dbReference type="InterPro" id="IPR007290">
    <property type="entry name" value="Arv1"/>
</dbReference>
<protein>
    <recommendedName>
        <fullName evidence="10">Protein ARV</fullName>
    </recommendedName>
</protein>
<proteinExistence type="inferred from homology"/>
<reference evidence="11" key="1">
    <citation type="journal article" date="2023" name="Mol. Ecol. Resour.">
        <title>Chromosome-level genome assembly of a triploid poplar Populus alba 'Berolinensis'.</title>
        <authorList>
            <person name="Chen S."/>
            <person name="Yu Y."/>
            <person name="Wang X."/>
            <person name="Wang S."/>
            <person name="Zhang T."/>
            <person name="Zhou Y."/>
            <person name="He R."/>
            <person name="Meng N."/>
            <person name="Wang Y."/>
            <person name="Liu W."/>
            <person name="Liu Z."/>
            <person name="Liu J."/>
            <person name="Guo Q."/>
            <person name="Huang H."/>
            <person name="Sederoff R.R."/>
            <person name="Wang G."/>
            <person name="Qu G."/>
            <person name="Chen S."/>
        </authorList>
    </citation>
    <scope>NUCLEOTIDE SEQUENCE</scope>
    <source>
        <strain evidence="11">SC-2020</strain>
    </source>
</reference>
<keyword evidence="9 10" id="KW-0472">Membrane</keyword>
<keyword evidence="8 10" id="KW-0443">Lipid metabolism</keyword>
<dbReference type="GO" id="GO:0032366">
    <property type="term" value="P:intracellular sterol transport"/>
    <property type="evidence" value="ECO:0007669"/>
    <property type="project" value="UniProtKB-UniRule"/>
</dbReference>
<keyword evidence="6 10" id="KW-1133">Transmembrane helix</keyword>
<evidence type="ECO:0000256" key="7">
    <source>
        <dbReference type="ARBA" id="ARBA00023055"/>
    </source>
</evidence>
<evidence type="ECO:0000256" key="9">
    <source>
        <dbReference type="ARBA" id="ARBA00023136"/>
    </source>
</evidence>
<dbReference type="GO" id="GO:0005789">
    <property type="term" value="C:endoplasmic reticulum membrane"/>
    <property type="evidence" value="ECO:0007669"/>
    <property type="project" value="UniProtKB-SubCell"/>
</dbReference>
<dbReference type="AlphaFoldDB" id="A0AAD6PYQ1"/>
<dbReference type="GO" id="GO:0016125">
    <property type="term" value="P:sterol metabolic process"/>
    <property type="evidence" value="ECO:0007669"/>
    <property type="project" value="UniProtKB-UniRule"/>
</dbReference>
<sequence>MSFSSIVWTFEEIIVDVFVGNFVFFCIFLLSMRLMLNTSIQISRCKDILLAVLVSSYFKIFLIATMVWEFPPSVIFIIDLFVLSSNTVALKVITDSAMNRCIAACFCAQALKLLVTQGPARRSLRFQSIDCSFSLY</sequence>
<dbReference type="Proteomes" id="UP001164929">
    <property type="component" value="Chromosome 14"/>
</dbReference>
<evidence type="ECO:0000256" key="2">
    <source>
        <dbReference type="ARBA" id="ARBA00009187"/>
    </source>
</evidence>
<dbReference type="GO" id="GO:0032541">
    <property type="term" value="C:cortical endoplasmic reticulum"/>
    <property type="evidence" value="ECO:0007669"/>
    <property type="project" value="TreeGrafter"/>
</dbReference>
<comment type="subcellular location">
    <subcellularLocation>
        <location evidence="1 10">Endoplasmic reticulum membrane</location>
        <topology evidence="1 10">Multi-pass membrane protein</topology>
    </subcellularLocation>
</comment>
<organism evidence="11 12">
    <name type="scientific">Populus alba x Populus x berolinensis</name>
    <dbReference type="NCBI Taxonomy" id="444605"/>
    <lineage>
        <taxon>Eukaryota</taxon>
        <taxon>Viridiplantae</taxon>
        <taxon>Streptophyta</taxon>
        <taxon>Embryophyta</taxon>
        <taxon>Tracheophyta</taxon>
        <taxon>Spermatophyta</taxon>
        <taxon>Magnoliopsida</taxon>
        <taxon>eudicotyledons</taxon>
        <taxon>Gunneridae</taxon>
        <taxon>Pentapetalae</taxon>
        <taxon>rosids</taxon>
        <taxon>fabids</taxon>
        <taxon>Malpighiales</taxon>
        <taxon>Salicaceae</taxon>
        <taxon>Saliceae</taxon>
        <taxon>Populus</taxon>
    </lineage>
</organism>
<comment type="caution">
    <text evidence="11">The sequence shown here is derived from an EMBL/GenBank/DDBJ whole genome shotgun (WGS) entry which is preliminary data.</text>
</comment>
<accession>A0AAD6PYQ1</accession>
<evidence type="ECO:0000256" key="5">
    <source>
        <dbReference type="ARBA" id="ARBA00022824"/>
    </source>
</evidence>
<keyword evidence="3 10" id="KW-0813">Transport</keyword>
<evidence type="ECO:0000256" key="1">
    <source>
        <dbReference type="ARBA" id="ARBA00004477"/>
    </source>
</evidence>
<dbReference type="Pfam" id="PF04161">
    <property type="entry name" value="Arv1"/>
    <property type="match status" value="1"/>
</dbReference>
<keyword evidence="7 10" id="KW-0445">Lipid transport</keyword>
<keyword evidence="5 10" id="KW-0256">Endoplasmic reticulum</keyword>
<dbReference type="GO" id="GO:0097036">
    <property type="term" value="P:regulation of plasma membrane sterol distribution"/>
    <property type="evidence" value="ECO:0007669"/>
    <property type="project" value="UniProtKB-UniRule"/>
</dbReference>
<dbReference type="PANTHER" id="PTHR14467:SF0">
    <property type="entry name" value="PROTEIN ARV1"/>
    <property type="match status" value="1"/>
</dbReference>
<comment type="function">
    <text evidence="10">Regulates also the sphingolipid metabolism.</text>
</comment>